<name>A0A9X8DX65_APHAT</name>
<evidence type="ECO:0000313" key="1">
    <source>
        <dbReference type="EMBL" id="RLO05460.1"/>
    </source>
</evidence>
<dbReference type="AlphaFoldDB" id="A0A9X8DX65"/>
<organism evidence="1 2">
    <name type="scientific">Aphanomyces astaci</name>
    <name type="common">Crayfish plague agent</name>
    <dbReference type="NCBI Taxonomy" id="112090"/>
    <lineage>
        <taxon>Eukaryota</taxon>
        <taxon>Sar</taxon>
        <taxon>Stramenopiles</taxon>
        <taxon>Oomycota</taxon>
        <taxon>Saprolegniomycetes</taxon>
        <taxon>Saprolegniales</taxon>
        <taxon>Verrucalvaceae</taxon>
        <taxon>Aphanomyces</taxon>
    </lineage>
</organism>
<dbReference type="Proteomes" id="UP000275652">
    <property type="component" value="Unassembled WGS sequence"/>
</dbReference>
<proteinExistence type="predicted"/>
<comment type="caution">
    <text evidence="1">The sequence shown here is derived from an EMBL/GenBank/DDBJ whole genome shotgun (WGS) entry which is preliminary data.</text>
</comment>
<reference evidence="1 2" key="1">
    <citation type="journal article" date="2018" name="J. Invertebr. Pathol.">
        <title>New genotyping method for the causative agent of crayfish plague (Aphanomyces astaci) based on whole genome data.</title>
        <authorList>
            <person name="Minardi D."/>
            <person name="Studholme D.J."/>
            <person name="van der Giezen M."/>
            <person name="Pretto T."/>
            <person name="Oidtmann B."/>
        </authorList>
    </citation>
    <scope>NUCLEOTIDE SEQUENCE [LARGE SCALE GENOMIC DNA]</scope>
    <source>
        <strain evidence="1 2">KB13</strain>
    </source>
</reference>
<sequence length="154" mass="16824">MFSIIDSVRPGPISTTDHTILDGTWALGEFAVATCRTPPSTQHVFEPKCQCCSEPDNNPYAPLGLSDDFVGSSRLHTSVIMPPPTPAEKAELEKLLDKMNLDTGDVVLFDRKCNSMGVYGGVICHSAKLFGQTRWDHNGVIYKTDDGVGNLKLR</sequence>
<evidence type="ECO:0000313" key="2">
    <source>
        <dbReference type="Proteomes" id="UP000275652"/>
    </source>
</evidence>
<dbReference type="EMBL" id="QUTI01026902">
    <property type="protein sequence ID" value="RLO05460.1"/>
    <property type="molecule type" value="Genomic_DNA"/>
</dbReference>
<accession>A0A9X8DX65</accession>
<protein>
    <submittedName>
        <fullName evidence="1">Uncharacterized protein</fullName>
    </submittedName>
</protein>
<gene>
    <name evidence="1" type="ORF">DYB28_014787</name>
</gene>